<evidence type="ECO:0000256" key="2">
    <source>
        <dbReference type="ARBA" id="ARBA00022692"/>
    </source>
</evidence>
<evidence type="ECO:0000256" key="5">
    <source>
        <dbReference type="HAMAP-Rule" id="MF_01350"/>
    </source>
</evidence>
<dbReference type="Pfam" id="PF00146">
    <property type="entry name" value="NADHdh"/>
    <property type="match status" value="1"/>
</dbReference>
<dbReference type="EMBL" id="AODQ01000173">
    <property type="protein sequence ID" value="EMR00878.1"/>
    <property type="molecule type" value="Genomic_DNA"/>
</dbReference>
<comment type="subunit">
    <text evidence="5">NDH-1 is composed of 14 different subunits. Subunits NuoA, H, J, K, L, M, N constitute the membrane sector of the complex.</text>
</comment>
<dbReference type="STRING" id="1279009.ADICEAN_04002"/>
<dbReference type="OrthoDB" id="9803734at2"/>
<comment type="catalytic activity">
    <reaction evidence="5">
        <text>a quinone + NADH + 5 H(+)(in) = a quinol + NAD(+) + 4 H(+)(out)</text>
        <dbReference type="Rhea" id="RHEA:57888"/>
        <dbReference type="ChEBI" id="CHEBI:15378"/>
        <dbReference type="ChEBI" id="CHEBI:24646"/>
        <dbReference type="ChEBI" id="CHEBI:57540"/>
        <dbReference type="ChEBI" id="CHEBI:57945"/>
        <dbReference type="ChEBI" id="CHEBI:132124"/>
    </reaction>
</comment>
<dbReference type="AlphaFoldDB" id="M7MWT6"/>
<keyword evidence="7" id="KW-0560">Oxidoreductase</keyword>
<evidence type="ECO:0000313" key="8">
    <source>
        <dbReference type="Proteomes" id="UP000011910"/>
    </source>
</evidence>
<dbReference type="GO" id="GO:0003954">
    <property type="term" value="F:NADH dehydrogenase activity"/>
    <property type="evidence" value="ECO:0007669"/>
    <property type="project" value="TreeGrafter"/>
</dbReference>
<dbReference type="InterPro" id="IPR001694">
    <property type="entry name" value="NADH_UbQ_OxRdtase_su1/FPO"/>
</dbReference>
<feature type="transmembrane region" description="Helical" evidence="5">
    <location>
        <begin position="208"/>
        <end position="226"/>
    </location>
</feature>
<dbReference type="PANTHER" id="PTHR11432:SF3">
    <property type="entry name" value="NADH-UBIQUINONE OXIDOREDUCTASE CHAIN 1"/>
    <property type="match status" value="1"/>
</dbReference>
<keyword evidence="5" id="KW-0830">Ubiquinone</keyword>
<dbReference type="EC" id="7.1.1.-" evidence="5"/>
<dbReference type="GO" id="GO:0048038">
    <property type="term" value="F:quinone binding"/>
    <property type="evidence" value="ECO:0007669"/>
    <property type="project" value="UniProtKB-KW"/>
</dbReference>
<dbReference type="PATRIC" id="fig|1279009.4.peg.4037"/>
<dbReference type="Proteomes" id="UP000011910">
    <property type="component" value="Unassembled WGS sequence"/>
</dbReference>
<dbReference type="PROSITE" id="PS00668">
    <property type="entry name" value="COMPLEX1_ND1_2"/>
    <property type="match status" value="1"/>
</dbReference>
<feature type="transmembrane region" description="Helical" evidence="5">
    <location>
        <begin position="257"/>
        <end position="281"/>
    </location>
</feature>
<evidence type="ECO:0000256" key="6">
    <source>
        <dbReference type="RuleBase" id="RU000471"/>
    </source>
</evidence>
<keyword evidence="5 6" id="KW-0520">NAD</keyword>
<feature type="transmembrane region" description="Helical" evidence="5">
    <location>
        <begin position="312"/>
        <end position="332"/>
    </location>
</feature>
<protein>
    <recommendedName>
        <fullName evidence="5">NADH-quinone oxidoreductase subunit H</fullName>
        <ecNumber evidence="5">7.1.1.-</ecNumber>
    </recommendedName>
    <alternativeName>
        <fullName evidence="5">NADH dehydrogenase I subunit H</fullName>
    </alternativeName>
    <alternativeName>
        <fullName evidence="5">NDH-1 subunit H</fullName>
    </alternativeName>
</protein>
<evidence type="ECO:0000256" key="3">
    <source>
        <dbReference type="ARBA" id="ARBA00022989"/>
    </source>
</evidence>
<evidence type="ECO:0000256" key="4">
    <source>
        <dbReference type="ARBA" id="ARBA00023136"/>
    </source>
</evidence>
<feature type="transmembrane region" description="Helical" evidence="5">
    <location>
        <begin position="344"/>
        <end position="365"/>
    </location>
</feature>
<dbReference type="RefSeq" id="WP_009197377.1">
    <property type="nucleotide sequence ID" value="NZ_AODQ01000173.1"/>
</dbReference>
<keyword evidence="3 5" id="KW-1133">Transmembrane helix</keyword>
<keyword evidence="5" id="KW-0874">Quinone</keyword>
<keyword evidence="8" id="KW-1185">Reference proteome</keyword>
<comment type="similarity">
    <text evidence="5 6">Belongs to the complex I subunit 1 family.</text>
</comment>
<feature type="transmembrane region" description="Helical" evidence="5">
    <location>
        <begin position="68"/>
        <end position="90"/>
    </location>
</feature>
<gene>
    <name evidence="7" type="primary">nuoH_2</name>
    <name evidence="5" type="synonym">nuoH</name>
    <name evidence="7" type="ORF">ADICEAN_04002</name>
</gene>
<keyword evidence="5" id="KW-1003">Cell membrane</keyword>
<comment type="subcellular location">
    <subcellularLocation>
        <location evidence="5 6">Cell membrane</location>
        <topology evidence="5 6">Multi-pass membrane protein</topology>
    </subcellularLocation>
    <subcellularLocation>
        <location evidence="1">Membrane</location>
        <topology evidence="1">Multi-pass membrane protein</topology>
    </subcellularLocation>
</comment>
<keyword evidence="2 5" id="KW-0812">Transmembrane</keyword>
<accession>M7MWT6</accession>
<dbReference type="InterPro" id="IPR018086">
    <property type="entry name" value="NADH_UbQ_OxRdtase_su1_CS"/>
</dbReference>
<feature type="transmembrane region" description="Helical" evidence="5">
    <location>
        <begin position="102"/>
        <end position="122"/>
    </location>
</feature>
<evidence type="ECO:0000313" key="7">
    <source>
        <dbReference type="EMBL" id="EMR00878.1"/>
    </source>
</evidence>
<sequence>MTTLIFFLPFLLLFVVLAVWAERKVSALVQDRMGPMEVGKWGLLQTVADLLKLLQKEDIVPAAADRRLFLAAPVVIFVAVFAGFAVLPLTNGWAGSSSELGVFYLLAIVSLDVIGILMAGWGSNSKYSLYGALRSVAQIISYEVPLALSILCVVVLSGTLNLQAISFQQGIWVNDVLGSEAERIWLFGLPALGLEVTEVGGILSWNVLRMPLFFVVWLIFFIASLAESNRAPFDLPEAESEIIGGYHTEYSGFRWSLVFLAEYGMMLLVAFLGAILFWGSWNTPLPNLGPLRLAEWTSGAPGTLGGHLWGGFWLLAKVLFTIFLQMWVRWTYPRLRVDQLMSLCWKYLTPAALVLLLLTGVWRLLG</sequence>
<evidence type="ECO:0000256" key="1">
    <source>
        <dbReference type="ARBA" id="ARBA00004141"/>
    </source>
</evidence>
<dbReference type="HAMAP" id="MF_01350">
    <property type="entry name" value="NDH1_NuoH"/>
    <property type="match status" value="1"/>
</dbReference>
<comment type="caution">
    <text evidence="7">The sequence shown here is derived from an EMBL/GenBank/DDBJ whole genome shotgun (WGS) entry which is preliminary data.</text>
</comment>
<dbReference type="GO" id="GO:0005886">
    <property type="term" value="C:plasma membrane"/>
    <property type="evidence" value="ECO:0007669"/>
    <property type="project" value="UniProtKB-SubCell"/>
</dbReference>
<dbReference type="PANTHER" id="PTHR11432">
    <property type="entry name" value="NADH DEHYDROGENASE SUBUNIT 1"/>
    <property type="match status" value="1"/>
</dbReference>
<keyword evidence="5" id="KW-1278">Translocase</keyword>
<organism evidence="7 8">
    <name type="scientific">Cesiribacter andamanensis AMV16</name>
    <dbReference type="NCBI Taxonomy" id="1279009"/>
    <lineage>
        <taxon>Bacteria</taxon>
        <taxon>Pseudomonadati</taxon>
        <taxon>Bacteroidota</taxon>
        <taxon>Cytophagia</taxon>
        <taxon>Cytophagales</taxon>
        <taxon>Cesiribacteraceae</taxon>
        <taxon>Cesiribacter</taxon>
    </lineage>
</organism>
<feature type="transmembrane region" description="Helical" evidence="5">
    <location>
        <begin position="142"/>
        <end position="163"/>
    </location>
</feature>
<reference evidence="7 8" key="1">
    <citation type="journal article" date="2013" name="Genome Announc.">
        <title>Draft Genome Sequence of Cesiribacter andamanensis Strain AMV16T, Isolated from a Soil Sample from a Mud Volcano in the Andaman Islands, India.</title>
        <authorList>
            <person name="Shivaji S."/>
            <person name="Ara S."/>
            <person name="Begum Z."/>
            <person name="Srinivas T.N."/>
            <person name="Singh A."/>
            <person name="Kumar Pinnaka A."/>
        </authorList>
    </citation>
    <scope>NUCLEOTIDE SEQUENCE [LARGE SCALE GENOMIC DNA]</scope>
    <source>
        <strain evidence="7 8">AMV16</strain>
    </source>
</reference>
<dbReference type="GO" id="GO:0016655">
    <property type="term" value="F:oxidoreductase activity, acting on NAD(P)H, quinone or similar compound as acceptor"/>
    <property type="evidence" value="ECO:0007669"/>
    <property type="project" value="UniProtKB-UniRule"/>
</dbReference>
<comment type="caution">
    <text evidence="5">Lacks conserved residue(s) required for the propagation of feature annotation.</text>
</comment>
<proteinExistence type="inferred from homology"/>
<dbReference type="GO" id="GO:0009060">
    <property type="term" value="P:aerobic respiration"/>
    <property type="evidence" value="ECO:0007669"/>
    <property type="project" value="TreeGrafter"/>
</dbReference>
<name>M7MWT6_9BACT</name>
<dbReference type="eggNOG" id="COG1005">
    <property type="taxonomic scope" value="Bacteria"/>
</dbReference>
<comment type="function">
    <text evidence="5">NDH-1 shuttles electrons from NADH, via FMN and iron-sulfur (Fe-S) centers, to quinones in the respiratory chain. The immediate electron acceptor for the enzyme in this species is believed to be ubiquinone. Couples the redox reaction to proton translocation (for every two electrons transferred, four hydrogen ions are translocated across the cytoplasmic membrane), and thus conserves the redox energy in a proton gradient. This subunit may bind ubiquinone.</text>
</comment>
<keyword evidence="4 5" id="KW-0472">Membrane</keyword>